<comment type="function">
    <text evidence="9">Condenses 4-methyl-5-(beta-hydroxyethyl)thiazole monophosphate (THZ-P) and 2-methyl-4-amino-5-hydroxymethyl pyrimidine pyrophosphate (HMP-PP) to form thiamine monophosphate (TMP).</text>
</comment>
<feature type="binding site" evidence="9">
    <location>
        <position position="91"/>
    </location>
    <ligand>
        <name>Mg(2+)</name>
        <dbReference type="ChEBI" id="CHEBI:18420"/>
    </ligand>
</feature>
<reference evidence="13" key="1">
    <citation type="journal article" date="2021" name="PeerJ">
        <title>Extensive microbial diversity within the chicken gut microbiome revealed by metagenomics and culture.</title>
        <authorList>
            <person name="Gilroy R."/>
            <person name="Ravi A."/>
            <person name="Getino M."/>
            <person name="Pursley I."/>
            <person name="Horton D.L."/>
            <person name="Alikhan N.F."/>
            <person name="Baker D."/>
            <person name="Gharbi K."/>
            <person name="Hall N."/>
            <person name="Watson M."/>
            <person name="Adriaenssens E.M."/>
            <person name="Foster-Nyarko E."/>
            <person name="Jarju S."/>
            <person name="Secka A."/>
            <person name="Antonio M."/>
            <person name="Oren A."/>
            <person name="Chaudhuri R.R."/>
            <person name="La Ragione R."/>
            <person name="Hildebrand F."/>
            <person name="Pallen M.J."/>
        </authorList>
    </citation>
    <scope>NUCLEOTIDE SEQUENCE</scope>
    <source>
        <strain evidence="13">5790</strain>
    </source>
</reference>
<dbReference type="GO" id="GO:0004789">
    <property type="term" value="F:thiamine-phosphate diphosphorylase activity"/>
    <property type="evidence" value="ECO:0007669"/>
    <property type="project" value="UniProtKB-UniRule"/>
</dbReference>
<feature type="domain" description="Thiamine phosphate synthase/TenI" evidence="12">
    <location>
        <begin position="9"/>
        <end position="189"/>
    </location>
</feature>
<name>A0A9D1TMZ7_9FIRM</name>
<dbReference type="GO" id="GO:0005737">
    <property type="term" value="C:cytoplasm"/>
    <property type="evidence" value="ECO:0007669"/>
    <property type="project" value="TreeGrafter"/>
</dbReference>
<evidence type="ECO:0000256" key="5">
    <source>
        <dbReference type="ARBA" id="ARBA00022977"/>
    </source>
</evidence>
<evidence type="ECO:0000313" key="13">
    <source>
        <dbReference type="EMBL" id="HIV86268.1"/>
    </source>
</evidence>
<evidence type="ECO:0000256" key="8">
    <source>
        <dbReference type="ARBA" id="ARBA00047883"/>
    </source>
</evidence>
<feature type="binding site" evidence="9">
    <location>
        <position position="166"/>
    </location>
    <ligand>
        <name>2-[(2R,5Z)-2-carboxy-4-methylthiazol-5(2H)-ylidene]ethyl phosphate</name>
        <dbReference type="ChEBI" id="CHEBI:62899"/>
    </ligand>
</feature>
<comment type="similarity">
    <text evidence="9 10">Belongs to the thiamine-phosphate synthase family.</text>
</comment>
<feature type="binding site" evidence="9">
    <location>
        <begin position="136"/>
        <end position="138"/>
    </location>
    <ligand>
        <name>2-[(2R,5Z)-2-carboxy-4-methylthiazol-5(2H)-ylidene]ethyl phosphate</name>
        <dbReference type="ChEBI" id="CHEBI:62899"/>
    </ligand>
</feature>
<proteinExistence type="inferred from homology"/>
<dbReference type="SUPFAM" id="SSF51391">
    <property type="entry name" value="Thiamin phosphate synthase"/>
    <property type="match status" value="1"/>
</dbReference>
<evidence type="ECO:0000256" key="10">
    <source>
        <dbReference type="RuleBase" id="RU003826"/>
    </source>
</evidence>
<dbReference type="CDD" id="cd00564">
    <property type="entry name" value="TMP_TenI"/>
    <property type="match status" value="1"/>
</dbReference>
<dbReference type="InterPro" id="IPR036206">
    <property type="entry name" value="ThiamineP_synth_sf"/>
</dbReference>
<keyword evidence="5 9" id="KW-0784">Thiamine biosynthesis</keyword>
<evidence type="ECO:0000256" key="2">
    <source>
        <dbReference type="ARBA" id="ARBA00022679"/>
    </source>
</evidence>
<evidence type="ECO:0000256" key="1">
    <source>
        <dbReference type="ARBA" id="ARBA00005165"/>
    </source>
</evidence>
<evidence type="ECO:0000256" key="7">
    <source>
        <dbReference type="ARBA" id="ARBA00047851"/>
    </source>
</evidence>
<dbReference type="GO" id="GO:0000287">
    <property type="term" value="F:magnesium ion binding"/>
    <property type="evidence" value="ECO:0007669"/>
    <property type="project" value="UniProtKB-UniRule"/>
</dbReference>
<dbReference type="Pfam" id="PF02581">
    <property type="entry name" value="TMP-TENI"/>
    <property type="match status" value="1"/>
</dbReference>
<feature type="binding site" evidence="9">
    <location>
        <position position="110"/>
    </location>
    <ligand>
        <name>4-amino-2-methyl-5-(diphosphooxymethyl)pyrimidine</name>
        <dbReference type="ChEBI" id="CHEBI:57841"/>
    </ligand>
</feature>
<dbReference type="NCBIfam" id="TIGR00693">
    <property type="entry name" value="thiE"/>
    <property type="match status" value="1"/>
</dbReference>
<dbReference type="Proteomes" id="UP000824162">
    <property type="component" value="Unassembled WGS sequence"/>
</dbReference>
<accession>A0A9D1TMZ7</accession>
<evidence type="ECO:0000259" key="12">
    <source>
        <dbReference type="Pfam" id="PF02581"/>
    </source>
</evidence>
<evidence type="ECO:0000256" key="3">
    <source>
        <dbReference type="ARBA" id="ARBA00022723"/>
    </source>
</evidence>
<sequence>MKQKPNYRLYLVTDAEICPRENLLDVCEKAIDGGVSIIQLREKDISSREFYNEAAALKTLCTAKNVPLIINDRLDIALAVDADGIHIGQSDMPLAAARRILGSGKIIGVSAGNVREALDAEHGSADYLGVGAVFPTGTKKDAKNIGIDMLKQVTAAASIPIVGIGGINHENINLLRGSGIDGVAVVSCIMGSKDPYSAAETLREKTELL</sequence>
<organism evidence="13 14">
    <name type="scientific">Candidatus Monoglobus merdigallinarum</name>
    <dbReference type="NCBI Taxonomy" id="2838698"/>
    <lineage>
        <taxon>Bacteria</taxon>
        <taxon>Bacillati</taxon>
        <taxon>Bacillota</taxon>
        <taxon>Clostridia</taxon>
        <taxon>Monoglobales</taxon>
        <taxon>Monoglobaceae</taxon>
        <taxon>Monoglobus</taxon>
    </lineage>
</organism>
<dbReference type="InterPro" id="IPR013785">
    <property type="entry name" value="Aldolase_TIM"/>
</dbReference>
<evidence type="ECO:0000256" key="11">
    <source>
        <dbReference type="RuleBase" id="RU004253"/>
    </source>
</evidence>
<dbReference type="EC" id="2.5.1.3" evidence="9"/>
<keyword evidence="2 9" id="KW-0808">Transferase</keyword>
<dbReference type="Gene3D" id="3.20.20.70">
    <property type="entry name" value="Aldolase class I"/>
    <property type="match status" value="1"/>
</dbReference>
<evidence type="ECO:0000256" key="4">
    <source>
        <dbReference type="ARBA" id="ARBA00022842"/>
    </source>
</evidence>
<comment type="pathway">
    <text evidence="1 9 11">Cofactor biosynthesis; thiamine diphosphate biosynthesis; thiamine phosphate from 4-amino-2-methyl-5-diphosphomethylpyrimidine and 4-methyl-5-(2-phosphoethyl)-thiazole: step 1/1.</text>
</comment>
<comment type="catalytic activity">
    <reaction evidence="7 9 10">
        <text>2-(2-carboxy-4-methylthiazol-5-yl)ethyl phosphate + 4-amino-2-methyl-5-(diphosphooxymethyl)pyrimidine + 2 H(+) = thiamine phosphate + CO2 + diphosphate</text>
        <dbReference type="Rhea" id="RHEA:47848"/>
        <dbReference type="ChEBI" id="CHEBI:15378"/>
        <dbReference type="ChEBI" id="CHEBI:16526"/>
        <dbReference type="ChEBI" id="CHEBI:33019"/>
        <dbReference type="ChEBI" id="CHEBI:37575"/>
        <dbReference type="ChEBI" id="CHEBI:57841"/>
        <dbReference type="ChEBI" id="CHEBI:62890"/>
        <dbReference type="EC" id="2.5.1.3"/>
    </reaction>
</comment>
<dbReference type="FunFam" id="3.20.20.70:FF:000096">
    <property type="entry name" value="Thiamine-phosphate synthase"/>
    <property type="match status" value="1"/>
</dbReference>
<feature type="binding site" evidence="9">
    <location>
        <position position="139"/>
    </location>
    <ligand>
        <name>4-amino-2-methyl-5-(diphosphooxymethyl)pyrimidine</name>
        <dbReference type="ChEBI" id="CHEBI:57841"/>
    </ligand>
</feature>
<dbReference type="InterPro" id="IPR022998">
    <property type="entry name" value="ThiamineP_synth_TenI"/>
</dbReference>
<keyword evidence="4 9" id="KW-0460">Magnesium</keyword>
<evidence type="ECO:0000256" key="9">
    <source>
        <dbReference type="HAMAP-Rule" id="MF_00097"/>
    </source>
</evidence>
<dbReference type="PANTHER" id="PTHR20857">
    <property type="entry name" value="THIAMINE-PHOSPHATE PYROPHOSPHORYLASE"/>
    <property type="match status" value="1"/>
</dbReference>
<comment type="catalytic activity">
    <reaction evidence="6 9 10">
        <text>4-methyl-5-(2-phosphooxyethyl)-thiazole + 4-amino-2-methyl-5-(diphosphooxymethyl)pyrimidine + H(+) = thiamine phosphate + diphosphate</text>
        <dbReference type="Rhea" id="RHEA:22328"/>
        <dbReference type="ChEBI" id="CHEBI:15378"/>
        <dbReference type="ChEBI" id="CHEBI:33019"/>
        <dbReference type="ChEBI" id="CHEBI:37575"/>
        <dbReference type="ChEBI" id="CHEBI:57841"/>
        <dbReference type="ChEBI" id="CHEBI:58296"/>
        <dbReference type="EC" id="2.5.1.3"/>
    </reaction>
</comment>
<dbReference type="HAMAP" id="MF_00097">
    <property type="entry name" value="TMP_synthase"/>
    <property type="match status" value="1"/>
</dbReference>
<dbReference type="EMBL" id="DXIJ01000117">
    <property type="protein sequence ID" value="HIV86268.1"/>
    <property type="molecule type" value="Genomic_DNA"/>
</dbReference>
<reference evidence="13" key="2">
    <citation type="submission" date="2021-04" db="EMBL/GenBank/DDBJ databases">
        <authorList>
            <person name="Gilroy R."/>
        </authorList>
    </citation>
    <scope>NUCLEOTIDE SEQUENCE</scope>
    <source>
        <strain evidence="13">5790</strain>
    </source>
</reference>
<evidence type="ECO:0000256" key="6">
    <source>
        <dbReference type="ARBA" id="ARBA00047334"/>
    </source>
</evidence>
<feature type="binding site" evidence="9">
    <location>
        <begin position="186"/>
        <end position="187"/>
    </location>
    <ligand>
        <name>2-[(2R,5Z)-2-carboxy-4-methylthiazol-5(2H)-ylidene]ethyl phosphate</name>
        <dbReference type="ChEBI" id="CHEBI:62899"/>
    </ligand>
</feature>
<dbReference type="AlphaFoldDB" id="A0A9D1TMZ7"/>
<dbReference type="PANTHER" id="PTHR20857:SF23">
    <property type="entry name" value="THIAMINE BIOSYNTHETIC BIFUNCTIONAL ENZYME"/>
    <property type="match status" value="1"/>
</dbReference>
<dbReference type="InterPro" id="IPR034291">
    <property type="entry name" value="TMP_synthase"/>
</dbReference>
<protein>
    <recommendedName>
        <fullName evidence="9">Thiamine-phosphate synthase</fullName>
        <shortName evidence="9">TP synthase</shortName>
        <shortName evidence="9">TPS</shortName>
        <ecNumber evidence="9">2.5.1.3</ecNumber>
    </recommendedName>
    <alternativeName>
        <fullName evidence="9">Thiamine-phosphate pyrophosphorylase</fullName>
        <shortName evidence="9">TMP pyrophosphorylase</shortName>
        <shortName evidence="9">TMP-PPase</shortName>
    </alternativeName>
</protein>
<comment type="catalytic activity">
    <reaction evidence="8 9 10">
        <text>2-[(2R,5Z)-2-carboxy-4-methylthiazol-5(2H)-ylidene]ethyl phosphate + 4-amino-2-methyl-5-(diphosphooxymethyl)pyrimidine + 2 H(+) = thiamine phosphate + CO2 + diphosphate</text>
        <dbReference type="Rhea" id="RHEA:47844"/>
        <dbReference type="ChEBI" id="CHEBI:15378"/>
        <dbReference type="ChEBI" id="CHEBI:16526"/>
        <dbReference type="ChEBI" id="CHEBI:33019"/>
        <dbReference type="ChEBI" id="CHEBI:37575"/>
        <dbReference type="ChEBI" id="CHEBI:57841"/>
        <dbReference type="ChEBI" id="CHEBI:62899"/>
        <dbReference type="EC" id="2.5.1.3"/>
    </reaction>
</comment>
<gene>
    <name evidence="9 13" type="primary">thiE</name>
    <name evidence="13" type="ORF">H9900_05605</name>
</gene>
<feature type="binding site" evidence="9">
    <location>
        <position position="71"/>
    </location>
    <ligand>
        <name>4-amino-2-methyl-5-(diphosphooxymethyl)pyrimidine</name>
        <dbReference type="ChEBI" id="CHEBI:57841"/>
    </ligand>
</feature>
<comment type="cofactor">
    <cofactor evidence="9">
        <name>Mg(2+)</name>
        <dbReference type="ChEBI" id="CHEBI:18420"/>
    </cofactor>
    <text evidence="9">Binds 1 Mg(2+) ion per subunit.</text>
</comment>
<evidence type="ECO:0000313" key="14">
    <source>
        <dbReference type="Proteomes" id="UP000824162"/>
    </source>
</evidence>
<feature type="binding site" evidence="9">
    <location>
        <begin position="39"/>
        <end position="43"/>
    </location>
    <ligand>
        <name>4-amino-2-methyl-5-(diphosphooxymethyl)pyrimidine</name>
        <dbReference type="ChEBI" id="CHEBI:57841"/>
    </ligand>
</feature>
<dbReference type="GO" id="GO:0009228">
    <property type="term" value="P:thiamine biosynthetic process"/>
    <property type="evidence" value="ECO:0007669"/>
    <property type="project" value="UniProtKB-KW"/>
</dbReference>
<feature type="binding site" evidence="9">
    <location>
        <position position="72"/>
    </location>
    <ligand>
        <name>Mg(2+)</name>
        <dbReference type="ChEBI" id="CHEBI:18420"/>
    </ligand>
</feature>
<dbReference type="GO" id="GO:0009229">
    <property type="term" value="P:thiamine diphosphate biosynthetic process"/>
    <property type="evidence" value="ECO:0007669"/>
    <property type="project" value="UniProtKB-UniRule"/>
</dbReference>
<comment type="caution">
    <text evidence="13">The sequence shown here is derived from an EMBL/GenBank/DDBJ whole genome shotgun (WGS) entry which is preliminary data.</text>
</comment>
<keyword evidence="3 9" id="KW-0479">Metal-binding</keyword>